<dbReference type="InterPro" id="IPR051629">
    <property type="entry name" value="Sulfite_efflux_TDT"/>
</dbReference>
<protein>
    <submittedName>
        <fullName evidence="10">Sulfite efflux pump SSU1</fullName>
    </submittedName>
</protein>
<keyword evidence="7 9" id="KW-0472">Membrane</keyword>
<reference evidence="10 11" key="1">
    <citation type="submission" date="2021-08" db="EMBL/GenBank/DDBJ databases">
        <title>Draft Genome Sequence of Phanerochaete sordida strain YK-624.</title>
        <authorList>
            <person name="Mori T."/>
            <person name="Dohra H."/>
            <person name="Suzuki T."/>
            <person name="Kawagishi H."/>
            <person name="Hirai H."/>
        </authorList>
    </citation>
    <scope>NUCLEOTIDE SEQUENCE [LARGE SCALE GENOMIC DNA]</scope>
    <source>
        <strain evidence="10 11">YK-624</strain>
    </source>
</reference>
<evidence type="ECO:0000313" key="11">
    <source>
        <dbReference type="Proteomes" id="UP000703269"/>
    </source>
</evidence>
<evidence type="ECO:0000256" key="4">
    <source>
        <dbReference type="ARBA" id="ARBA00022475"/>
    </source>
</evidence>
<feature type="transmembrane region" description="Helical" evidence="9">
    <location>
        <begin position="134"/>
        <end position="155"/>
    </location>
</feature>
<dbReference type="PANTHER" id="PTHR31686:SF1">
    <property type="entry name" value="SULFITE EFFLUX PUMP SSU1"/>
    <property type="match status" value="1"/>
</dbReference>
<keyword evidence="3" id="KW-0813">Transport</keyword>
<evidence type="ECO:0000256" key="7">
    <source>
        <dbReference type="ARBA" id="ARBA00023136"/>
    </source>
</evidence>
<accession>A0A9P3GHN4</accession>
<evidence type="ECO:0000256" key="5">
    <source>
        <dbReference type="ARBA" id="ARBA00022692"/>
    </source>
</evidence>
<dbReference type="OrthoDB" id="1099at2759"/>
<feature type="transmembrane region" description="Helical" evidence="9">
    <location>
        <begin position="95"/>
        <end position="114"/>
    </location>
</feature>
<keyword evidence="11" id="KW-1185">Reference proteome</keyword>
<keyword evidence="5 9" id="KW-0812">Transmembrane</keyword>
<dbReference type="InterPro" id="IPR004695">
    <property type="entry name" value="SLAC1/Mae1/Ssu1/TehA"/>
</dbReference>
<keyword evidence="4" id="KW-1003">Cell membrane</keyword>
<evidence type="ECO:0000256" key="9">
    <source>
        <dbReference type="SAM" id="Phobius"/>
    </source>
</evidence>
<feature type="transmembrane region" description="Helical" evidence="9">
    <location>
        <begin position="276"/>
        <end position="307"/>
    </location>
</feature>
<feature type="transmembrane region" description="Helical" evidence="9">
    <location>
        <begin position="21"/>
        <end position="43"/>
    </location>
</feature>
<feature type="region of interest" description="Disordered" evidence="8">
    <location>
        <begin position="402"/>
        <end position="431"/>
    </location>
</feature>
<dbReference type="CDD" id="cd09318">
    <property type="entry name" value="TDT_SSU1"/>
    <property type="match status" value="1"/>
</dbReference>
<name>A0A9P3GHN4_9APHY</name>
<evidence type="ECO:0000313" key="10">
    <source>
        <dbReference type="EMBL" id="GJE94966.1"/>
    </source>
</evidence>
<dbReference type="EMBL" id="BPQB01000044">
    <property type="protein sequence ID" value="GJE94966.1"/>
    <property type="molecule type" value="Genomic_DNA"/>
</dbReference>
<feature type="compositionally biased region" description="Polar residues" evidence="8">
    <location>
        <begin position="410"/>
        <end position="421"/>
    </location>
</feature>
<dbReference type="Proteomes" id="UP000703269">
    <property type="component" value="Unassembled WGS sequence"/>
</dbReference>
<dbReference type="Gene3D" id="1.50.10.150">
    <property type="entry name" value="Voltage-dependent anion channel"/>
    <property type="match status" value="1"/>
</dbReference>
<proteinExistence type="inferred from homology"/>
<comment type="subcellular location">
    <subcellularLocation>
        <location evidence="1">Cell membrane</location>
        <topology evidence="1">Multi-pass membrane protein</topology>
    </subcellularLocation>
</comment>
<comment type="caution">
    <text evidence="10">The sequence shown here is derived from an EMBL/GenBank/DDBJ whole genome shotgun (WGS) entry which is preliminary data.</text>
</comment>
<feature type="transmembrane region" description="Helical" evidence="9">
    <location>
        <begin position="319"/>
        <end position="338"/>
    </location>
</feature>
<keyword evidence="6 9" id="KW-1133">Transmembrane helix</keyword>
<evidence type="ECO:0000256" key="1">
    <source>
        <dbReference type="ARBA" id="ARBA00004651"/>
    </source>
</evidence>
<feature type="transmembrane region" description="Helical" evidence="9">
    <location>
        <begin position="167"/>
        <end position="190"/>
    </location>
</feature>
<evidence type="ECO:0000256" key="2">
    <source>
        <dbReference type="ARBA" id="ARBA00008566"/>
    </source>
</evidence>
<feature type="transmembrane region" description="Helical" evidence="9">
    <location>
        <begin position="49"/>
        <end position="75"/>
    </location>
</feature>
<dbReference type="InterPro" id="IPR038665">
    <property type="entry name" value="Voltage-dep_anion_channel_sf"/>
</dbReference>
<evidence type="ECO:0000256" key="6">
    <source>
        <dbReference type="ARBA" id="ARBA00022989"/>
    </source>
</evidence>
<dbReference type="AlphaFoldDB" id="A0A9P3GHN4"/>
<dbReference type="PANTHER" id="PTHR31686">
    <property type="match status" value="1"/>
</dbReference>
<gene>
    <name evidence="10" type="ORF">PsYK624_111430</name>
</gene>
<evidence type="ECO:0000256" key="8">
    <source>
        <dbReference type="SAM" id="MobiDB-lite"/>
    </source>
</evidence>
<evidence type="ECO:0000256" key="3">
    <source>
        <dbReference type="ARBA" id="ARBA00022448"/>
    </source>
</evidence>
<dbReference type="Pfam" id="PF03595">
    <property type="entry name" value="SLAC1"/>
    <property type="match status" value="1"/>
</dbReference>
<feature type="transmembrane region" description="Helical" evidence="9">
    <location>
        <begin position="237"/>
        <end position="256"/>
    </location>
</feature>
<sequence length="431" mass="47618">MAPLMLPYSQWKPWPERIRHFTWSWHAVTMGTGITSAILHLFPYNNNSLALKIVALIIFLLNLVLFVFICTCTVLRYIWYPEVWSMMISHPAQSLFIGCFPMGAATLINASLNIHNDWHSGGTASNGFLWTLWGFWWLDSIVSYIIAFGMIYAMMVRQDHAISKMTAVWLLPVVTLIVASSTGGLLANVIREQSHTLALVTTGFSFVMVLIGLSFALMIICIYLVRLITAGPPDAGLILSAFVVLGPLGQGGFSLLQNGQALSELLPLHIGDAFPMLALAGQMVFAGCFLGAYALWSMGFAWILLALISIAHVARTSRLTFSMAYWGLIFPNGTFALLSLQLAKVLDSPFFRAFGAAWACIVFTLWLAIFVRSVPSFIDGSMFKAPYVIDGPATREIPTFDIEKTDQRPAQRSSSTLNAQQADKMADERPL</sequence>
<organism evidence="10 11">
    <name type="scientific">Phanerochaete sordida</name>
    <dbReference type="NCBI Taxonomy" id="48140"/>
    <lineage>
        <taxon>Eukaryota</taxon>
        <taxon>Fungi</taxon>
        <taxon>Dikarya</taxon>
        <taxon>Basidiomycota</taxon>
        <taxon>Agaricomycotina</taxon>
        <taxon>Agaricomycetes</taxon>
        <taxon>Polyporales</taxon>
        <taxon>Phanerochaetaceae</taxon>
        <taxon>Phanerochaete</taxon>
    </lineage>
</organism>
<dbReference type="GO" id="GO:0005886">
    <property type="term" value="C:plasma membrane"/>
    <property type="evidence" value="ECO:0007669"/>
    <property type="project" value="UniProtKB-SubCell"/>
</dbReference>
<feature type="transmembrane region" description="Helical" evidence="9">
    <location>
        <begin position="350"/>
        <end position="371"/>
    </location>
</feature>
<comment type="similarity">
    <text evidence="2">Belongs to the tellurite-resistance/dicarboxylate transporter (TDT) family.</text>
</comment>
<feature type="transmembrane region" description="Helical" evidence="9">
    <location>
        <begin position="196"/>
        <end position="225"/>
    </location>
</feature>
<dbReference type="GO" id="GO:0000319">
    <property type="term" value="F:sulfite transmembrane transporter activity"/>
    <property type="evidence" value="ECO:0007669"/>
    <property type="project" value="TreeGrafter"/>
</dbReference>